<keyword evidence="3" id="KW-1185">Reference proteome</keyword>
<dbReference type="Gene3D" id="1.10.101.10">
    <property type="entry name" value="PGBD-like superfamily/PGBD"/>
    <property type="match status" value="4"/>
</dbReference>
<feature type="domain" description="Peptidoglycan binding-like" evidence="1">
    <location>
        <begin position="217"/>
        <end position="266"/>
    </location>
</feature>
<keyword evidence="2" id="KW-0378">Hydrolase</keyword>
<name>A0A1I6HVB5_9EURY</name>
<feature type="domain" description="Peptidoglycan binding-like" evidence="1">
    <location>
        <begin position="437"/>
        <end position="473"/>
    </location>
</feature>
<dbReference type="EMBL" id="FOYT01000002">
    <property type="protein sequence ID" value="SFR58383.1"/>
    <property type="molecule type" value="Genomic_DNA"/>
</dbReference>
<dbReference type="SUPFAM" id="SSF47090">
    <property type="entry name" value="PGBD-like"/>
    <property type="match status" value="4"/>
</dbReference>
<protein>
    <submittedName>
        <fullName evidence="2">Peptidoglycan-binding (PGRP) domain of peptidoglycan hydrolases-containing protein</fullName>
    </submittedName>
</protein>
<dbReference type="AlphaFoldDB" id="A0A1I6HVB5"/>
<dbReference type="InterPro" id="IPR002477">
    <property type="entry name" value="Peptidoglycan-bd-like"/>
</dbReference>
<dbReference type="Pfam" id="PF01471">
    <property type="entry name" value="PG_binding_1"/>
    <property type="match status" value="4"/>
</dbReference>
<evidence type="ECO:0000313" key="2">
    <source>
        <dbReference type="EMBL" id="SFR58383.1"/>
    </source>
</evidence>
<dbReference type="PANTHER" id="PTHR41533">
    <property type="entry name" value="L,D-TRANSPEPTIDASE HI_1667-RELATED"/>
    <property type="match status" value="1"/>
</dbReference>
<evidence type="ECO:0000313" key="3">
    <source>
        <dbReference type="Proteomes" id="UP000198531"/>
    </source>
</evidence>
<gene>
    <name evidence="2" type="ORF">SAMN04487947_2552</name>
</gene>
<dbReference type="Proteomes" id="UP000198531">
    <property type="component" value="Unassembled WGS sequence"/>
</dbReference>
<reference evidence="3" key="1">
    <citation type="submission" date="2016-10" db="EMBL/GenBank/DDBJ databases">
        <authorList>
            <person name="Varghese N."/>
            <person name="Submissions S."/>
        </authorList>
    </citation>
    <scope>NUCLEOTIDE SEQUENCE [LARGE SCALE GENOMIC DNA]</scope>
    <source>
        <strain evidence="3">CGMCC 1.7736</strain>
    </source>
</reference>
<organism evidence="2 3">
    <name type="scientific">Halogeometricum rufum</name>
    <dbReference type="NCBI Taxonomy" id="553469"/>
    <lineage>
        <taxon>Archaea</taxon>
        <taxon>Methanobacteriati</taxon>
        <taxon>Methanobacteriota</taxon>
        <taxon>Stenosarchaea group</taxon>
        <taxon>Halobacteria</taxon>
        <taxon>Halobacteriales</taxon>
        <taxon>Haloferacaceae</taxon>
        <taxon>Halogeometricum</taxon>
    </lineage>
</organism>
<dbReference type="PANTHER" id="PTHR41533:SF1">
    <property type="entry name" value="L,D-TRANSPEPTIDASE YCBB-RELATED"/>
    <property type="match status" value="1"/>
</dbReference>
<sequence>MTSAKQRFYVLDSSIEGTLRQAAKKAIANAAPLGSRFLPTEKTGGFDDLREKLRELSEPDQIRENGKISDMTIVAHGYAGGVFSLGDDFVTEGKLDEIDGPFDVFADHARIDIVRCASSTLPIEEADRRSLYRKVGQKLLPRGGRVCGTKNDVEFSWGGGVRLTKPGSGGNVPLGGSYPTTFHSLEYLKYNPQECEEIPGPNESSRVYRTLRYGDRGEDVEQLQKFLRVKPDGKYGPFTKSSVKRFQRQQGLAATGIVDAGTHRAIRRHDREPPKVHRTLRVGSQGADVRRLQRFLGVQRDGRFGPQTSAALKSWQQGMGLHPDGVAGPNTIRAINRLRGGNPSIYRRLETGSEGADVRRLQGVIGARQDGLFGPETERKLRGWQRNHGLAADGIAGPQTHRKMQSTLSANAIINRTLRSGSRGDDVRRLQGVIGARQDGVFGPETERKLRAWQRNHGLAADGLAGQHTFRKMHTLLQP</sequence>
<dbReference type="InterPro" id="IPR036365">
    <property type="entry name" value="PGBD-like_sf"/>
</dbReference>
<dbReference type="InterPro" id="IPR036366">
    <property type="entry name" value="PGBDSf"/>
</dbReference>
<accession>A0A1I6HVB5</accession>
<feature type="domain" description="Peptidoglycan binding-like" evidence="1">
    <location>
        <begin position="291"/>
        <end position="335"/>
    </location>
</feature>
<dbReference type="GO" id="GO:0016787">
    <property type="term" value="F:hydrolase activity"/>
    <property type="evidence" value="ECO:0007669"/>
    <property type="project" value="UniProtKB-KW"/>
</dbReference>
<dbReference type="InterPro" id="IPR052905">
    <property type="entry name" value="LD-transpeptidase_YkuD-like"/>
</dbReference>
<dbReference type="RefSeq" id="WP_143105163.1">
    <property type="nucleotide sequence ID" value="NZ_FOYT01000002.1"/>
</dbReference>
<feature type="domain" description="Peptidoglycan binding-like" evidence="1">
    <location>
        <begin position="368"/>
        <end position="404"/>
    </location>
</feature>
<proteinExistence type="predicted"/>
<evidence type="ECO:0000259" key="1">
    <source>
        <dbReference type="Pfam" id="PF01471"/>
    </source>
</evidence>